<evidence type="ECO:0000313" key="2">
    <source>
        <dbReference type="Proteomes" id="UP001552299"/>
    </source>
</evidence>
<reference evidence="1 2" key="1">
    <citation type="journal article" date="2024" name="Plant Biotechnol. J.">
        <title>Dendrobium thyrsiflorum genome and its molecular insights into genes involved in important horticultural traits.</title>
        <authorList>
            <person name="Chen B."/>
            <person name="Wang J.Y."/>
            <person name="Zheng P.J."/>
            <person name="Li K.L."/>
            <person name="Liang Y.M."/>
            <person name="Chen X.F."/>
            <person name="Zhang C."/>
            <person name="Zhao X."/>
            <person name="He X."/>
            <person name="Zhang G.Q."/>
            <person name="Liu Z.J."/>
            <person name="Xu Q."/>
        </authorList>
    </citation>
    <scope>NUCLEOTIDE SEQUENCE [LARGE SCALE GENOMIC DNA]</scope>
    <source>
        <strain evidence="1">GZMU011</strain>
    </source>
</reference>
<dbReference type="EMBL" id="JANQDX010000014">
    <property type="protein sequence ID" value="KAL0912617.1"/>
    <property type="molecule type" value="Genomic_DNA"/>
</dbReference>
<organism evidence="1 2">
    <name type="scientific">Dendrobium thyrsiflorum</name>
    <name type="common">Pinecone-like raceme dendrobium</name>
    <name type="synonym">Orchid</name>
    <dbReference type="NCBI Taxonomy" id="117978"/>
    <lineage>
        <taxon>Eukaryota</taxon>
        <taxon>Viridiplantae</taxon>
        <taxon>Streptophyta</taxon>
        <taxon>Embryophyta</taxon>
        <taxon>Tracheophyta</taxon>
        <taxon>Spermatophyta</taxon>
        <taxon>Magnoliopsida</taxon>
        <taxon>Liliopsida</taxon>
        <taxon>Asparagales</taxon>
        <taxon>Orchidaceae</taxon>
        <taxon>Epidendroideae</taxon>
        <taxon>Malaxideae</taxon>
        <taxon>Dendrobiinae</taxon>
        <taxon>Dendrobium</taxon>
    </lineage>
</organism>
<evidence type="ECO:0000313" key="1">
    <source>
        <dbReference type="EMBL" id="KAL0912617.1"/>
    </source>
</evidence>
<keyword evidence="2" id="KW-1185">Reference proteome</keyword>
<dbReference type="AlphaFoldDB" id="A0ABD0UIG3"/>
<gene>
    <name evidence="1" type="ORF">M5K25_018601</name>
</gene>
<comment type="caution">
    <text evidence="1">The sequence shown here is derived from an EMBL/GenBank/DDBJ whole genome shotgun (WGS) entry which is preliminary data.</text>
</comment>
<sequence>MPLRLSANYPEPQLSDTSSLRIHIPSPYLSLLRSPDAPSSYLLIRRLQELSPISALFHISLWIPLASVTLHSDPAQKNDLKPSSPSAERKPQLVVTVRSVWPPVALLP</sequence>
<name>A0ABD0UIG3_DENTH</name>
<accession>A0ABD0UIG3</accession>
<proteinExistence type="predicted"/>
<dbReference type="Proteomes" id="UP001552299">
    <property type="component" value="Unassembled WGS sequence"/>
</dbReference>
<protein>
    <submittedName>
        <fullName evidence="1">Uncharacterized protein</fullName>
    </submittedName>
</protein>